<accession>A0ABD8AYC8</accession>
<sequence>MIDLTLLLNKESGDPLYAQLYHYIKKDILNGKLPADSRLPSIRSLSSHLHISRNTVDMAYQQLLAEGYVQSRPRSGLYIMDLKLEALPLSHVVSKNWLENSIQDSPEIRYNFRYGDVDAEHFPFATWRKLSNQSLIQNQMKLFSYGDPLGEPGLRSEIANYLHSSRGVNCSPDQIIIGAGVQYLLGVLSGLIDNVSHGIAMEDPGYDGVRTVFQHKGLNIHPIPLEADGLHIHKLYKSNSRIVYITPSHQFPYGMVMPLAKRMQLLKWATDQNGIIIEDDYDSEFRYVGKPIPSLQSLDTQQRTVYLGTFSKCLLPSLRIAYMVLPHALVELHRKQDYRLYDQTVSPFQQNTLELFMSNGHWEAHIRKMRKVYRQKQFTLISMIQKMMGAQVTIVGEDAGLHILLRVHNGMDEHKLIATAEKEGVQVYPVSPFWAQPAQAEQSMVQIGFGGLSIEDITEGVYALHRAWFGV</sequence>
<dbReference type="PANTHER" id="PTHR46577:SF1">
    <property type="entry name" value="HTH-TYPE TRANSCRIPTIONAL REGULATORY PROTEIN GABR"/>
    <property type="match status" value="1"/>
</dbReference>
<dbReference type="Proteomes" id="UP001364764">
    <property type="component" value="Chromosome"/>
</dbReference>
<keyword evidence="3 9" id="KW-0808">Transferase</keyword>
<comment type="similarity">
    <text evidence="2">In the C-terminal section; belongs to the class-I pyridoxal-phosphate-dependent aminotransferase family.</text>
</comment>
<dbReference type="InterPro" id="IPR036390">
    <property type="entry name" value="WH_DNA-bd_sf"/>
</dbReference>
<evidence type="ECO:0000256" key="3">
    <source>
        <dbReference type="ARBA" id="ARBA00022576"/>
    </source>
</evidence>
<dbReference type="Pfam" id="PF00155">
    <property type="entry name" value="Aminotran_1_2"/>
    <property type="match status" value="1"/>
</dbReference>
<protein>
    <submittedName>
        <fullName evidence="9">PLP-dependent aminotransferase family protein</fullName>
    </submittedName>
</protein>
<dbReference type="EMBL" id="CP145892">
    <property type="protein sequence ID" value="WWP22483.1"/>
    <property type="molecule type" value="Genomic_DNA"/>
</dbReference>
<name>A0ABD8AYC8_PAEAM</name>
<dbReference type="CDD" id="cd00609">
    <property type="entry name" value="AAT_like"/>
    <property type="match status" value="1"/>
</dbReference>
<evidence type="ECO:0000259" key="8">
    <source>
        <dbReference type="PROSITE" id="PS50949"/>
    </source>
</evidence>
<comment type="cofactor">
    <cofactor evidence="1">
        <name>pyridoxal 5'-phosphate</name>
        <dbReference type="ChEBI" id="CHEBI:597326"/>
    </cofactor>
</comment>
<evidence type="ECO:0000256" key="1">
    <source>
        <dbReference type="ARBA" id="ARBA00001933"/>
    </source>
</evidence>
<dbReference type="InterPro" id="IPR015424">
    <property type="entry name" value="PyrdxlP-dep_Trfase"/>
</dbReference>
<keyword evidence="7" id="KW-0804">Transcription</keyword>
<dbReference type="InterPro" id="IPR004839">
    <property type="entry name" value="Aminotransferase_I/II_large"/>
</dbReference>
<evidence type="ECO:0000256" key="5">
    <source>
        <dbReference type="ARBA" id="ARBA00023015"/>
    </source>
</evidence>
<reference evidence="9 10" key="1">
    <citation type="submission" date="2024-02" db="EMBL/GenBank/DDBJ databases">
        <title>Complete sequences of two Paenibacillus sp. strains and one Lysinibacillus strain isolated from the environment on STAA medium highlight biotechnological potential.</title>
        <authorList>
            <person name="Attere S.A."/>
            <person name="Piche L.C."/>
            <person name="Intertaglia L."/>
            <person name="Lami R."/>
            <person name="Charette S.J."/>
            <person name="Vincent A.T."/>
        </authorList>
    </citation>
    <scope>NUCLEOTIDE SEQUENCE [LARGE SCALE GENOMIC DNA]</scope>
    <source>
        <strain evidence="9 10">Y5S-7</strain>
    </source>
</reference>
<dbReference type="GO" id="GO:0008483">
    <property type="term" value="F:transaminase activity"/>
    <property type="evidence" value="ECO:0007669"/>
    <property type="project" value="UniProtKB-KW"/>
</dbReference>
<dbReference type="GeneID" id="93475798"/>
<dbReference type="PRINTS" id="PR00035">
    <property type="entry name" value="HTHGNTR"/>
</dbReference>
<dbReference type="SMART" id="SM00345">
    <property type="entry name" value="HTH_GNTR"/>
    <property type="match status" value="1"/>
</dbReference>
<keyword evidence="4" id="KW-0663">Pyridoxal phosphate</keyword>
<keyword evidence="3 9" id="KW-0032">Aminotransferase</keyword>
<dbReference type="InterPro" id="IPR051446">
    <property type="entry name" value="HTH_trans_reg/aminotransferase"/>
</dbReference>
<evidence type="ECO:0000256" key="7">
    <source>
        <dbReference type="ARBA" id="ARBA00023163"/>
    </source>
</evidence>
<organism evidence="9 10">
    <name type="scientific">Paenibacillus amylolyticus</name>
    <dbReference type="NCBI Taxonomy" id="1451"/>
    <lineage>
        <taxon>Bacteria</taxon>
        <taxon>Bacillati</taxon>
        <taxon>Bacillota</taxon>
        <taxon>Bacilli</taxon>
        <taxon>Bacillales</taxon>
        <taxon>Paenibacillaceae</taxon>
        <taxon>Paenibacillus</taxon>
    </lineage>
</organism>
<keyword evidence="6" id="KW-0238">DNA-binding</keyword>
<dbReference type="PANTHER" id="PTHR46577">
    <property type="entry name" value="HTH-TYPE TRANSCRIPTIONAL REGULATORY PROTEIN GABR"/>
    <property type="match status" value="1"/>
</dbReference>
<dbReference type="Gene3D" id="1.10.10.10">
    <property type="entry name" value="Winged helix-like DNA-binding domain superfamily/Winged helix DNA-binding domain"/>
    <property type="match status" value="1"/>
</dbReference>
<dbReference type="Pfam" id="PF00392">
    <property type="entry name" value="GntR"/>
    <property type="match status" value="1"/>
</dbReference>
<feature type="domain" description="HTH gntR-type" evidence="8">
    <location>
        <begin position="14"/>
        <end position="82"/>
    </location>
</feature>
<dbReference type="InterPro" id="IPR015421">
    <property type="entry name" value="PyrdxlP-dep_Trfase_major"/>
</dbReference>
<proteinExistence type="inferred from homology"/>
<dbReference type="RefSeq" id="WP_338708304.1">
    <property type="nucleotide sequence ID" value="NZ_CP145892.1"/>
</dbReference>
<dbReference type="SUPFAM" id="SSF53383">
    <property type="entry name" value="PLP-dependent transferases"/>
    <property type="match status" value="1"/>
</dbReference>
<evidence type="ECO:0000313" key="10">
    <source>
        <dbReference type="Proteomes" id="UP001364764"/>
    </source>
</evidence>
<dbReference type="InterPro" id="IPR036388">
    <property type="entry name" value="WH-like_DNA-bd_sf"/>
</dbReference>
<dbReference type="GO" id="GO:0003677">
    <property type="term" value="F:DNA binding"/>
    <property type="evidence" value="ECO:0007669"/>
    <property type="project" value="UniProtKB-KW"/>
</dbReference>
<dbReference type="AlphaFoldDB" id="A0ABD8AYC8"/>
<dbReference type="CDD" id="cd07377">
    <property type="entry name" value="WHTH_GntR"/>
    <property type="match status" value="1"/>
</dbReference>
<evidence type="ECO:0000256" key="6">
    <source>
        <dbReference type="ARBA" id="ARBA00023125"/>
    </source>
</evidence>
<dbReference type="PROSITE" id="PS50949">
    <property type="entry name" value="HTH_GNTR"/>
    <property type="match status" value="1"/>
</dbReference>
<evidence type="ECO:0000256" key="2">
    <source>
        <dbReference type="ARBA" id="ARBA00005384"/>
    </source>
</evidence>
<evidence type="ECO:0000313" key="9">
    <source>
        <dbReference type="EMBL" id="WWP22483.1"/>
    </source>
</evidence>
<keyword evidence="5" id="KW-0805">Transcription regulation</keyword>
<dbReference type="InterPro" id="IPR000524">
    <property type="entry name" value="Tscrpt_reg_HTH_GntR"/>
</dbReference>
<dbReference type="Gene3D" id="3.40.640.10">
    <property type="entry name" value="Type I PLP-dependent aspartate aminotransferase-like (Major domain)"/>
    <property type="match status" value="1"/>
</dbReference>
<dbReference type="SUPFAM" id="SSF46785">
    <property type="entry name" value="Winged helix' DNA-binding domain"/>
    <property type="match status" value="1"/>
</dbReference>
<evidence type="ECO:0000256" key="4">
    <source>
        <dbReference type="ARBA" id="ARBA00022898"/>
    </source>
</evidence>
<gene>
    <name evidence="9" type="ORF">V6668_09995</name>
</gene>